<dbReference type="PANTHER" id="PTHR47338">
    <property type="entry name" value="ZN(II)2CYS6 TRANSCRIPTION FACTOR (EUROFUNG)-RELATED"/>
    <property type="match status" value="1"/>
</dbReference>
<dbReference type="OrthoDB" id="39175at2759"/>
<evidence type="ECO:0000256" key="5">
    <source>
        <dbReference type="ARBA" id="ARBA00023242"/>
    </source>
</evidence>
<feature type="region of interest" description="Disordered" evidence="6">
    <location>
        <begin position="1"/>
        <end position="25"/>
    </location>
</feature>
<keyword evidence="4" id="KW-0804">Transcription</keyword>
<keyword evidence="5" id="KW-0539">Nucleus</keyword>
<dbReference type="Proteomes" id="UP000054007">
    <property type="component" value="Unassembled WGS sequence"/>
</dbReference>
<reference evidence="8 9" key="1">
    <citation type="journal article" date="2015" name="Fungal Genet. Biol.">
        <title>Evolution of novel wood decay mechanisms in Agaricales revealed by the genome sequences of Fistulina hepatica and Cylindrobasidium torrendii.</title>
        <authorList>
            <person name="Floudas D."/>
            <person name="Held B.W."/>
            <person name="Riley R."/>
            <person name="Nagy L.G."/>
            <person name="Koehler G."/>
            <person name="Ransdell A.S."/>
            <person name="Younus H."/>
            <person name="Chow J."/>
            <person name="Chiniquy J."/>
            <person name="Lipzen A."/>
            <person name="Tritt A."/>
            <person name="Sun H."/>
            <person name="Haridas S."/>
            <person name="LaButti K."/>
            <person name="Ohm R.A."/>
            <person name="Kues U."/>
            <person name="Blanchette R.A."/>
            <person name="Grigoriev I.V."/>
            <person name="Minto R.E."/>
            <person name="Hibbett D.S."/>
        </authorList>
    </citation>
    <scope>NUCLEOTIDE SEQUENCE [LARGE SCALE GENOMIC DNA]</scope>
    <source>
        <strain evidence="8 9">FP15055 ss-10</strain>
    </source>
</reference>
<dbReference type="InterPro" id="IPR001138">
    <property type="entry name" value="Zn2Cys6_DnaBD"/>
</dbReference>
<dbReference type="Pfam" id="PF00172">
    <property type="entry name" value="Zn_clus"/>
    <property type="match status" value="1"/>
</dbReference>
<evidence type="ECO:0000256" key="1">
    <source>
        <dbReference type="ARBA" id="ARBA00004123"/>
    </source>
</evidence>
<dbReference type="Gene3D" id="4.10.240.10">
    <property type="entry name" value="Zn(2)-C6 fungal-type DNA-binding domain"/>
    <property type="match status" value="1"/>
</dbReference>
<dbReference type="GO" id="GO:0005634">
    <property type="term" value="C:nucleus"/>
    <property type="evidence" value="ECO:0007669"/>
    <property type="project" value="UniProtKB-SubCell"/>
</dbReference>
<keyword evidence="2" id="KW-0479">Metal-binding</keyword>
<feature type="compositionally biased region" description="Polar residues" evidence="6">
    <location>
        <begin position="1"/>
        <end position="16"/>
    </location>
</feature>
<evidence type="ECO:0000256" key="4">
    <source>
        <dbReference type="ARBA" id="ARBA00023163"/>
    </source>
</evidence>
<dbReference type="PROSITE" id="PS50048">
    <property type="entry name" value="ZN2_CY6_FUNGAL_2"/>
    <property type="match status" value="1"/>
</dbReference>
<dbReference type="SUPFAM" id="SSF57701">
    <property type="entry name" value="Zn2/Cys6 DNA-binding domain"/>
    <property type="match status" value="1"/>
</dbReference>
<protein>
    <recommendedName>
        <fullName evidence="7">Zn(2)-C6 fungal-type domain-containing protein</fullName>
    </recommendedName>
</protein>
<dbReference type="CDD" id="cd00067">
    <property type="entry name" value="GAL4"/>
    <property type="match status" value="1"/>
</dbReference>
<proteinExistence type="predicted"/>
<evidence type="ECO:0000256" key="3">
    <source>
        <dbReference type="ARBA" id="ARBA00023015"/>
    </source>
</evidence>
<feature type="domain" description="Zn(2)-C6 fungal-type" evidence="7">
    <location>
        <begin position="32"/>
        <end position="61"/>
    </location>
</feature>
<keyword evidence="3" id="KW-0805">Transcription regulation</keyword>
<dbReference type="GO" id="GO:0008270">
    <property type="term" value="F:zinc ion binding"/>
    <property type="evidence" value="ECO:0007669"/>
    <property type="project" value="InterPro"/>
</dbReference>
<accession>A0A0D7BQG1</accession>
<evidence type="ECO:0000259" key="7">
    <source>
        <dbReference type="PROSITE" id="PS50048"/>
    </source>
</evidence>
<evidence type="ECO:0000256" key="6">
    <source>
        <dbReference type="SAM" id="MobiDB-lite"/>
    </source>
</evidence>
<dbReference type="PROSITE" id="PS00463">
    <property type="entry name" value="ZN2_CY6_FUNGAL_1"/>
    <property type="match status" value="1"/>
</dbReference>
<dbReference type="SMART" id="SM00066">
    <property type="entry name" value="GAL4"/>
    <property type="match status" value="1"/>
</dbReference>
<dbReference type="AlphaFoldDB" id="A0A0D7BQG1"/>
<evidence type="ECO:0000313" key="8">
    <source>
        <dbReference type="EMBL" id="KIY72409.1"/>
    </source>
</evidence>
<organism evidence="8 9">
    <name type="scientific">Cylindrobasidium torrendii FP15055 ss-10</name>
    <dbReference type="NCBI Taxonomy" id="1314674"/>
    <lineage>
        <taxon>Eukaryota</taxon>
        <taxon>Fungi</taxon>
        <taxon>Dikarya</taxon>
        <taxon>Basidiomycota</taxon>
        <taxon>Agaricomycotina</taxon>
        <taxon>Agaricomycetes</taxon>
        <taxon>Agaricomycetidae</taxon>
        <taxon>Agaricales</taxon>
        <taxon>Marasmiineae</taxon>
        <taxon>Physalacriaceae</taxon>
        <taxon>Cylindrobasidium</taxon>
    </lineage>
</organism>
<dbReference type="GO" id="GO:0000981">
    <property type="term" value="F:DNA-binding transcription factor activity, RNA polymerase II-specific"/>
    <property type="evidence" value="ECO:0007669"/>
    <property type="project" value="InterPro"/>
</dbReference>
<name>A0A0D7BQG1_9AGAR</name>
<dbReference type="InterPro" id="IPR050815">
    <property type="entry name" value="TF_fung"/>
</dbReference>
<sequence length="74" mass="8205">MSSTSNPNGVLNQNSEAYYDESQRTPRRTPMACMYCRGRKMKCDGGKPCQNCDKRQLSCSYRPVNDGSTSKSGA</sequence>
<comment type="subcellular location">
    <subcellularLocation>
        <location evidence="1">Nucleus</location>
    </subcellularLocation>
</comment>
<dbReference type="EMBL" id="KN880444">
    <property type="protein sequence ID" value="KIY72409.1"/>
    <property type="molecule type" value="Genomic_DNA"/>
</dbReference>
<evidence type="ECO:0000313" key="9">
    <source>
        <dbReference type="Proteomes" id="UP000054007"/>
    </source>
</evidence>
<keyword evidence="9" id="KW-1185">Reference proteome</keyword>
<dbReference type="InterPro" id="IPR036864">
    <property type="entry name" value="Zn2-C6_fun-type_DNA-bd_sf"/>
</dbReference>
<gene>
    <name evidence="8" type="ORF">CYLTODRAFT_47324</name>
</gene>
<evidence type="ECO:0000256" key="2">
    <source>
        <dbReference type="ARBA" id="ARBA00022723"/>
    </source>
</evidence>
<dbReference type="STRING" id="1314674.A0A0D7BQG1"/>
<dbReference type="PANTHER" id="PTHR47338:SF5">
    <property type="entry name" value="ZN(II)2CYS6 TRANSCRIPTION FACTOR (EUROFUNG)"/>
    <property type="match status" value="1"/>
</dbReference>